<evidence type="ECO:0000256" key="7">
    <source>
        <dbReference type="ARBA" id="ARBA00023016"/>
    </source>
</evidence>
<evidence type="ECO:0000256" key="1">
    <source>
        <dbReference type="ARBA" id="ARBA00006620"/>
    </source>
</evidence>
<evidence type="ECO:0000313" key="9">
    <source>
        <dbReference type="Proteomes" id="UP000035760"/>
    </source>
</evidence>
<evidence type="ECO:0000256" key="6">
    <source>
        <dbReference type="ARBA" id="ARBA00022884"/>
    </source>
</evidence>
<comment type="similarity">
    <text evidence="1">Belongs to the HicA mRNA interferase family.</text>
</comment>
<evidence type="ECO:0000256" key="2">
    <source>
        <dbReference type="ARBA" id="ARBA00022649"/>
    </source>
</evidence>
<dbReference type="Pfam" id="PF07927">
    <property type="entry name" value="HicA_toxin"/>
    <property type="match status" value="1"/>
</dbReference>
<dbReference type="GO" id="GO:0016787">
    <property type="term" value="F:hydrolase activity"/>
    <property type="evidence" value="ECO:0007669"/>
    <property type="project" value="UniProtKB-KW"/>
</dbReference>
<reference evidence="8" key="1">
    <citation type="submission" date="2013-07" db="EMBL/GenBank/DDBJ databases">
        <authorList>
            <person name="McIlroy S."/>
        </authorList>
    </citation>
    <scope>NUCLEOTIDE SEQUENCE [LARGE SCALE GENOMIC DNA]</scope>
    <source>
        <strain evidence="8">Run_A_D11</strain>
    </source>
</reference>
<dbReference type="InterPro" id="IPR038570">
    <property type="entry name" value="HicA_sf"/>
</dbReference>
<dbReference type="GO" id="GO:0004519">
    <property type="term" value="F:endonuclease activity"/>
    <property type="evidence" value="ECO:0007669"/>
    <property type="project" value="UniProtKB-KW"/>
</dbReference>
<keyword evidence="3" id="KW-0540">Nuclease</keyword>
<dbReference type="Proteomes" id="UP000035760">
    <property type="component" value="Unassembled WGS sequence"/>
</dbReference>
<keyword evidence="6" id="KW-0694">RNA-binding</keyword>
<evidence type="ECO:0000256" key="4">
    <source>
        <dbReference type="ARBA" id="ARBA00022759"/>
    </source>
</evidence>
<keyword evidence="2" id="KW-1277">Toxin-antitoxin system</keyword>
<accession>W6M3B1</accession>
<keyword evidence="4" id="KW-0255">Endonuclease</keyword>
<dbReference type="STRING" id="1400863.BN873_240064"/>
<dbReference type="GO" id="GO:0003729">
    <property type="term" value="F:mRNA binding"/>
    <property type="evidence" value="ECO:0007669"/>
    <property type="project" value="InterPro"/>
</dbReference>
<organism evidence="8 9">
    <name type="scientific">Candidatus Competibacter denitrificans Run_A_D11</name>
    <dbReference type="NCBI Taxonomy" id="1400863"/>
    <lineage>
        <taxon>Bacteria</taxon>
        <taxon>Pseudomonadati</taxon>
        <taxon>Pseudomonadota</taxon>
        <taxon>Gammaproteobacteria</taxon>
        <taxon>Candidatus Competibacteraceae</taxon>
        <taxon>Candidatus Competibacter</taxon>
    </lineage>
</organism>
<evidence type="ECO:0000313" key="8">
    <source>
        <dbReference type="EMBL" id="CDI02116.1"/>
    </source>
</evidence>
<proteinExistence type="inferred from homology"/>
<evidence type="ECO:0000256" key="3">
    <source>
        <dbReference type="ARBA" id="ARBA00022722"/>
    </source>
</evidence>
<comment type="caution">
    <text evidence="8">The sequence shown here is derived from an EMBL/GenBank/DDBJ whole genome shotgun (WGS) entry which is preliminary data.</text>
</comment>
<dbReference type="SUPFAM" id="SSF54786">
    <property type="entry name" value="YcfA/nrd intein domain"/>
    <property type="match status" value="1"/>
</dbReference>
<sequence>MKRFTLLNWRLRLVKLRVLSGREVCAILARHGFIEMRQRGSHIAMQKQLEDATITVPVPNHSEIRIGTLQSIIRQSGIPKSEFEA</sequence>
<keyword evidence="7" id="KW-0346">Stress response</keyword>
<protein>
    <submittedName>
        <fullName evidence="8">YcfA-like protein</fullName>
    </submittedName>
</protein>
<evidence type="ECO:0000256" key="5">
    <source>
        <dbReference type="ARBA" id="ARBA00022801"/>
    </source>
</evidence>
<reference evidence="8" key="2">
    <citation type="submission" date="2014-03" db="EMBL/GenBank/DDBJ databases">
        <title>Candidatus Competibacter-lineage genomes retrieved from metagenomes reveal functional metabolic diversity.</title>
        <authorList>
            <person name="McIlroy S.J."/>
            <person name="Albertsen M."/>
            <person name="Andresen E.K."/>
            <person name="Saunders A.M."/>
            <person name="Kristiansen R."/>
            <person name="Stokholm-Bjerregaard M."/>
            <person name="Nielsen K.L."/>
            <person name="Nielsen P.H."/>
        </authorList>
    </citation>
    <scope>NUCLEOTIDE SEQUENCE</scope>
    <source>
        <strain evidence="8">Run_A_D11</strain>
    </source>
</reference>
<gene>
    <name evidence="8" type="ORF">BN873_240064</name>
</gene>
<keyword evidence="9" id="KW-1185">Reference proteome</keyword>
<dbReference type="InterPro" id="IPR012933">
    <property type="entry name" value="HicA_mRNA_interferase"/>
</dbReference>
<keyword evidence="5" id="KW-0378">Hydrolase</keyword>
<dbReference type="EMBL" id="CBTJ020000030">
    <property type="protein sequence ID" value="CDI02116.1"/>
    <property type="molecule type" value="Genomic_DNA"/>
</dbReference>
<dbReference type="AlphaFoldDB" id="W6M3B1"/>
<dbReference type="Gene3D" id="3.30.920.30">
    <property type="entry name" value="Hypothetical protein"/>
    <property type="match status" value="1"/>
</dbReference>
<name>W6M3B1_9GAMM</name>